<dbReference type="EMBL" id="PYAV01000011">
    <property type="protein sequence ID" value="PSL43187.1"/>
    <property type="molecule type" value="Genomic_DNA"/>
</dbReference>
<protein>
    <submittedName>
        <fullName evidence="1">Stage III sporulation protein AB</fullName>
    </submittedName>
</protein>
<reference evidence="1 2" key="1">
    <citation type="submission" date="2018-03" db="EMBL/GenBank/DDBJ databases">
        <title>Genomic Encyclopedia of Type Strains, Phase III (KMG-III): the genomes of soil and plant-associated and newly described type strains.</title>
        <authorList>
            <person name="Whitman W."/>
        </authorList>
    </citation>
    <scope>NUCLEOTIDE SEQUENCE [LARGE SCALE GENOMIC DNA]</scope>
    <source>
        <strain evidence="1 2">CGMCC 1.07653</strain>
    </source>
</reference>
<proteinExistence type="predicted"/>
<gene>
    <name evidence="1" type="ORF">B0H94_1119</name>
</gene>
<dbReference type="InterPro" id="IPR014198">
    <property type="entry name" value="Spore_III_AB"/>
</dbReference>
<dbReference type="Pfam" id="PF09548">
    <property type="entry name" value="Spore_III_AB"/>
    <property type="match status" value="1"/>
</dbReference>
<dbReference type="Proteomes" id="UP000242310">
    <property type="component" value="Unassembled WGS sequence"/>
</dbReference>
<comment type="caution">
    <text evidence="1">The sequence shown here is derived from an EMBL/GenBank/DDBJ whole genome shotgun (WGS) entry which is preliminary data.</text>
</comment>
<dbReference type="RefSeq" id="WP_106589332.1">
    <property type="nucleotide sequence ID" value="NZ_PYAV01000011.1"/>
</dbReference>
<organism evidence="1 2">
    <name type="scientific">Salsuginibacillus halophilus</name>
    <dbReference type="NCBI Taxonomy" id="517424"/>
    <lineage>
        <taxon>Bacteria</taxon>
        <taxon>Bacillati</taxon>
        <taxon>Bacillota</taxon>
        <taxon>Bacilli</taxon>
        <taxon>Bacillales</taxon>
        <taxon>Bacillaceae</taxon>
        <taxon>Salsuginibacillus</taxon>
    </lineage>
</organism>
<name>A0A2P8HAD9_9BACI</name>
<dbReference type="AlphaFoldDB" id="A0A2P8HAD9"/>
<accession>A0A2P8HAD9</accession>
<dbReference type="PIRSF" id="PIRSF021435">
    <property type="entry name" value="SpoIIIAB"/>
    <property type="match status" value="1"/>
</dbReference>
<keyword evidence="2" id="KW-1185">Reference proteome</keyword>
<evidence type="ECO:0000313" key="1">
    <source>
        <dbReference type="EMBL" id="PSL43187.1"/>
    </source>
</evidence>
<evidence type="ECO:0000313" key="2">
    <source>
        <dbReference type="Proteomes" id="UP000242310"/>
    </source>
</evidence>
<sequence length="170" mass="18649">MMLVGALIVLAAATFIGFEASRSLRERPRELRQLQTALQALEAEIMFGTTPLQEASDKLAGQLNSPVSLLFSEFSRRLEEQGETTAEAWQRSADGVQAAGALTREDTSILVEFGQTLGRFGRSEQQKQIRLALTRLSQAEASAREMCSRYERMAKSLGFLGGLLVIIALV</sequence>
<dbReference type="OrthoDB" id="1957909at2"/>
<dbReference type="NCBIfam" id="TIGR02833">
    <property type="entry name" value="spore_III_AB"/>
    <property type="match status" value="1"/>
</dbReference>